<comment type="subcellular location">
    <subcellularLocation>
        <location evidence="1 9">Cell inner membrane</location>
        <topology evidence="1 9">Single-pass membrane protein</topology>
    </subcellularLocation>
</comment>
<dbReference type="Proteomes" id="UP000611945">
    <property type="component" value="Unassembled WGS sequence"/>
</dbReference>
<comment type="similarity">
    <text evidence="2 9">Belongs to the GSP I family.</text>
</comment>
<reference evidence="11 12" key="1">
    <citation type="submission" date="2020-08" db="EMBL/GenBank/DDBJ databases">
        <title>A Genomic Blueprint of the Chicken Gut Microbiome.</title>
        <authorList>
            <person name="Gilroy R."/>
            <person name="Ravi A."/>
            <person name="Getino M."/>
            <person name="Pursley I."/>
            <person name="Horton D.L."/>
            <person name="Alikhan N.-F."/>
            <person name="Baker D."/>
            <person name="Gharbi K."/>
            <person name="Hall N."/>
            <person name="Watson M."/>
            <person name="Adriaenssens E.M."/>
            <person name="Foster-Nyarko E."/>
            <person name="Jarju S."/>
            <person name="Secka A."/>
            <person name="Antonio M."/>
            <person name="Oren A."/>
            <person name="Chaudhuri R."/>
            <person name="La Ragione R.M."/>
            <person name="Hildebrand F."/>
            <person name="Pallen M.J."/>
        </authorList>
    </citation>
    <scope>NUCLEOTIDE SEQUENCE [LARGE SCALE GENOMIC DNA]</scope>
    <source>
        <strain evidence="11 12">Sa2CUA2</strain>
    </source>
</reference>
<evidence type="ECO:0000256" key="7">
    <source>
        <dbReference type="ARBA" id="ARBA00022989"/>
    </source>
</evidence>
<dbReference type="InterPro" id="IPR003413">
    <property type="entry name" value="T2SS_GspI_C"/>
</dbReference>
<keyword evidence="6" id="KW-0812">Transmembrane</keyword>
<keyword evidence="5 9" id="KW-0997">Cell inner membrane</keyword>
<dbReference type="NCBIfam" id="TIGR01707">
    <property type="entry name" value="gspI"/>
    <property type="match status" value="1"/>
</dbReference>
<evidence type="ECO:0000313" key="12">
    <source>
        <dbReference type="Proteomes" id="UP000611945"/>
    </source>
</evidence>
<dbReference type="Gene3D" id="3.30.1300.30">
    <property type="entry name" value="GSPII I/J protein-like"/>
    <property type="match status" value="1"/>
</dbReference>
<comment type="caution">
    <text evidence="11">The sequence shown here is derived from an EMBL/GenBank/DDBJ whole genome shotgun (WGS) entry which is preliminary data.</text>
</comment>
<proteinExistence type="inferred from homology"/>
<dbReference type="RefSeq" id="WP_251836147.1">
    <property type="nucleotide sequence ID" value="NZ_JACSQG010000003.1"/>
</dbReference>
<dbReference type="Pfam" id="PF07963">
    <property type="entry name" value="N_methyl"/>
    <property type="match status" value="1"/>
</dbReference>
<evidence type="ECO:0000256" key="2">
    <source>
        <dbReference type="ARBA" id="ARBA00008358"/>
    </source>
</evidence>
<evidence type="ECO:0000256" key="9">
    <source>
        <dbReference type="RuleBase" id="RU368030"/>
    </source>
</evidence>
<protein>
    <recommendedName>
        <fullName evidence="9">Type II secretion system protein I</fullName>
        <shortName evidence="9">T2SS minor pseudopilin I</shortName>
    </recommendedName>
</protein>
<keyword evidence="4 9" id="KW-0488">Methylation</keyword>
<name>A0ABR8TPC6_9PSED</name>
<dbReference type="NCBIfam" id="TIGR02532">
    <property type="entry name" value="IV_pilin_GFxxxE"/>
    <property type="match status" value="1"/>
</dbReference>
<evidence type="ECO:0000256" key="5">
    <source>
        <dbReference type="ARBA" id="ARBA00022519"/>
    </source>
</evidence>
<gene>
    <name evidence="11" type="primary">gspI</name>
    <name evidence="11" type="ORF">H9642_09290</name>
</gene>
<sequence>MKQVRGFTLLEVMVALAIFALVAASALTASARSLQTAARLEDKTLALWIADNRLIELQLQRQPPAEGRQQGKLEYAGRRWQWQSQVEATTDPALRRVTLRVLAGDAPADFDQRALVSLSGFIETRP</sequence>
<keyword evidence="8" id="KW-0472">Membrane</keyword>
<evidence type="ECO:0000259" key="10">
    <source>
        <dbReference type="Pfam" id="PF02501"/>
    </source>
</evidence>
<comment type="function">
    <text evidence="9">Component of the type II secretion system required for the energy-dependent secretion of extracellular factors such as proteases and toxins from the periplasm.</text>
</comment>
<dbReference type="SUPFAM" id="SSF54523">
    <property type="entry name" value="Pili subunits"/>
    <property type="match status" value="1"/>
</dbReference>
<dbReference type="InterPro" id="IPR012902">
    <property type="entry name" value="N_methyl_site"/>
</dbReference>
<dbReference type="PROSITE" id="PS00409">
    <property type="entry name" value="PROKAR_NTER_METHYL"/>
    <property type="match status" value="1"/>
</dbReference>
<keyword evidence="7" id="KW-1133">Transmembrane helix</keyword>
<feature type="domain" description="Type II secretion system protein GspI C-terminal" evidence="10">
    <location>
        <begin position="40"/>
        <end position="122"/>
    </location>
</feature>
<evidence type="ECO:0000256" key="8">
    <source>
        <dbReference type="ARBA" id="ARBA00023136"/>
    </source>
</evidence>
<evidence type="ECO:0000256" key="6">
    <source>
        <dbReference type="ARBA" id="ARBA00022692"/>
    </source>
</evidence>
<organism evidence="11 12">
    <name type="scientific">Serpens gallinarum</name>
    <dbReference type="NCBI Taxonomy" id="2763075"/>
    <lineage>
        <taxon>Bacteria</taxon>
        <taxon>Pseudomonadati</taxon>
        <taxon>Pseudomonadota</taxon>
        <taxon>Gammaproteobacteria</taxon>
        <taxon>Pseudomonadales</taxon>
        <taxon>Pseudomonadaceae</taxon>
        <taxon>Pseudomonas</taxon>
    </lineage>
</organism>
<evidence type="ECO:0000256" key="4">
    <source>
        <dbReference type="ARBA" id="ARBA00022481"/>
    </source>
</evidence>
<dbReference type="PANTHER" id="PTHR38779">
    <property type="entry name" value="TYPE II SECRETION SYSTEM PROTEIN I-RELATED"/>
    <property type="match status" value="1"/>
</dbReference>
<comment type="subunit">
    <text evidence="9">Type II secretion is composed of four main components: the outer membrane complex, the inner membrane complex, the cytoplasmic secretion ATPase and the periplasm-spanning pseudopilus.</text>
</comment>
<evidence type="ECO:0000256" key="1">
    <source>
        <dbReference type="ARBA" id="ARBA00004377"/>
    </source>
</evidence>
<keyword evidence="3" id="KW-1003">Cell membrane</keyword>
<evidence type="ECO:0000256" key="3">
    <source>
        <dbReference type="ARBA" id="ARBA00022475"/>
    </source>
</evidence>
<dbReference type="PANTHER" id="PTHR38779:SF2">
    <property type="entry name" value="TYPE II SECRETION SYSTEM PROTEIN I-RELATED"/>
    <property type="match status" value="1"/>
</dbReference>
<dbReference type="Pfam" id="PF02501">
    <property type="entry name" value="T2SSI"/>
    <property type="match status" value="1"/>
</dbReference>
<comment type="PTM">
    <text evidence="9">Cleaved by prepilin peptidase.</text>
</comment>
<dbReference type="InterPro" id="IPR010052">
    <property type="entry name" value="T2SS_protein-GspI"/>
</dbReference>
<keyword evidence="12" id="KW-1185">Reference proteome</keyword>
<evidence type="ECO:0000313" key="11">
    <source>
        <dbReference type="EMBL" id="MBD7977385.1"/>
    </source>
</evidence>
<dbReference type="InterPro" id="IPR045584">
    <property type="entry name" value="Pilin-like"/>
</dbReference>
<dbReference type="EMBL" id="JACSQG010000003">
    <property type="protein sequence ID" value="MBD7977385.1"/>
    <property type="molecule type" value="Genomic_DNA"/>
</dbReference>
<accession>A0ABR8TPC6</accession>